<dbReference type="GO" id="GO:0048038">
    <property type="term" value="F:quinone binding"/>
    <property type="evidence" value="ECO:0007669"/>
    <property type="project" value="InterPro"/>
</dbReference>
<proteinExistence type="inferred from homology"/>
<protein>
    <recommendedName>
        <fullName evidence="4">Amine oxidase</fullName>
        <ecNumber evidence="4">1.4.3.-</ecNumber>
    </recommendedName>
</protein>
<dbReference type="SUPFAM" id="SSF54416">
    <property type="entry name" value="Amine oxidase N-terminal region"/>
    <property type="match status" value="2"/>
</dbReference>
<gene>
    <name evidence="7" type="ORF">GY632_2295</name>
</gene>
<comment type="cofactor">
    <cofactor evidence="4">
        <name>Cu cation</name>
        <dbReference type="ChEBI" id="CHEBI:23378"/>
    </cofactor>
    <text evidence="4">Contains 1 topaquinone per subunit.</text>
</comment>
<comment type="caution">
    <text evidence="7">The sequence shown here is derived from an EMBL/GenBank/DDBJ whole genome shotgun (WGS) entry which is preliminary data.</text>
</comment>
<dbReference type="InterPro" id="IPR015800">
    <property type="entry name" value="Cu_amine_oxidase_N2"/>
</dbReference>
<reference evidence="7" key="1">
    <citation type="submission" date="2020-03" db="EMBL/GenBank/DDBJ databases">
        <title>Whole Genome Sequence of Trichophyton interdigitale from India.</title>
        <authorList>
            <person name="Kumar P."/>
        </authorList>
    </citation>
    <scope>NUCLEOTIDE SEQUENCE</scope>
    <source>
        <strain evidence="7">UCMS-IGIB-CI14</strain>
    </source>
</reference>
<dbReference type="EMBL" id="JAAQVJ010000053">
    <property type="protein sequence ID" value="KAF3897443.1"/>
    <property type="molecule type" value="Genomic_DNA"/>
</dbReference>
<comment type="PTM">
    <text evidence="4">Topaquinone (TPQ) is generated by copper-dependent autoxidation of a specific tyrosyl residue.</text>
</comment>
<keyword evidence="3" id="KW-0464">Manganese</keyword>
<dbReference type="PANTHER" id="PTHR10638:SF86">
    <property type="entry name" value="COPPER AMINE OXIDASE 1-RELATED"/>
    <property type="match status" value="1"/>
</dbReference>
<feature type="domain" description="Copper amine oxidase N3-terminal" evidence="6">
    <location>
        <begin position="93"/>
        <end position="162"/>
    </location>
</feature>
<comment type="cofactor">
    <cofactor evidence="2">
        <name>Zn(2+)</name>
        <dbReference type="ChEBI" id="CHEBI:29105"/>
    </cofactor>
</comment>
<comment type="cofactor">
    <cofactor evidence="1">
        <name>Mn(2+)</name>
        <dbReference type="ChEBI" id="CHEBI:29035"/>
    </cofactor>
</comment>
<dbReference type="GO" id="GO:0009308">
    <property type="term" value="P:amine metabolic process"/>
    <property type="evidence" value="ECO:0007669"/>
    <property type="project" value="UniProtKB-UniRule"/>
</dbReference>
<evidence type="ECO:0000256" key="1">
    <source>
        <dbReference type="ARBA" id="ARBA00001936"/>
    </source>
</evidence>
<dbReference type="GO" id="GO:0008131">
    <property type="term" value="F:primary methylamine oxidase activity"/>
    <property type="evidence" value="ECO:0007669"/>
    <property type="project" value="InterPro"/>
</dbReference>
<dbReference type="PANTHER" id="PTHR10638">
    <property type="entry name" value="COPPER AMINE OXIDASE"/>
    <property type="match status" value="1"/>
</dbReference>
<evidence type="ECO:0000256" key="3">
    <source>
        <dbReference type="ARBA" id="ARBA00023211"/>
    </source>
</evidence>
<dbReference type="InterPro" id="IPR016182">
    <property type="entry name" value="Cu_amine_oxidase_N-reg"/>
</dbReference>
<dbReference type="Proteomes" id="UP000749309">
    <property type="component" value="Unassembled WGS sequence"/>
</dbReference>
<dbReference type="Pfam" id="PF02728">
    <property type="entry name" value="Cu_amine_oxidN3"/>
    <property type="match status" value="1"/>
</dbReference>
<accession>A0A9P5CZW8</accession>
<evidence type="ECO:0000259" key="6">
    <source>
        <dbReference type="Pfam" id="PF02728"/>
    </source>
</evidence>
<evidence type="ECO:0000313" key="8">
    <source>
        <dbReference type="Proteomes" id="UP000749309"/>
    </source>
</evidence>
<keyword evidence="4" id="KW-0801">TPQ</keyword>
<evidence type="ECO:0000256" key="4">
    <source>
        <dbReference type="RuleBase" id="RU000672"/>
    </source>
</evidence>
<keyword evidence="4" id="KW-0560">Oxidoreductase</keyword>
<dbReference type="Pfam" id="PF02727">
    <property type="entry name" value="Cu_amine_oxidN2"/>
    <property type="match status" value="1"/>
</dbReference>
<dbReference type="Gene3D" id="3.10.450.40">
    <property type="match status" value="2"/>
</dbReference>
<keyword evidence="4" id="KW-0479">Metal-binding</keyword>
<dbReference type="GO" id="GO:0005507">
    <property type="term" value="F:copper ion binding"/>
    <property type="evidence" value="ECO:0007669"/>
    <property type="project" value="InterPro"/>
</dbReference>
<evidence type="ECO:0000256" key="2">
    <source>
        <dbReference type="ARBA" id="ARBA00001947"/>
    </source>
</evidence>
<dbReference type="InterPro" id="IPR015802">
    <property type="entry name" value="Cu_amine_oxidase_N3"/>
</dbReference>
<sequence length="210" mass="23893">MHPFDPLSTSEIDAAVAIVREAHDGPLKFNTVTLSEPRKAQMMAWLEDSENTPKPHRAAEVVAITPDGKLYDGIVDLKTNAIVEWNLVAGVQPLVTMEDLQFVEHMARKDESIIKQCEAIGIPREDMHKVYCDPWTIGYDERFGNSDRLQQALMYYRPDIDDYMLFMLLSIRMTKFTLLDGMSLKPQANHLMAFRPGSQIQQMSPLTIPI</sequence>
<keyword evidence="4" id="KW-0186">Copper</keyword>
<dbReference type="EC" id="1.4.3.-" evidence="4"/>
<dbReference type="AlphaFoldDB" id="A0A9P5CZW8"/>
<organism evidence="7 8">
    <name type="scientific">Trichophyton interdigitale</name>
    <dbReference type="NCBI Taxonomy" id="101480"/>
    <lineage>
        <taxon>Eukaryota</taxon>
        <taxon>Fungi</taxon>
        <taxon>Dikarya</taxon>
        <taxon>Ascomycota</taxon>
        <taxon>Pezizomycotina</taxon>
        <taxon>Eurotiomycetes</taxon>
        <taxon>Eurotiomycetidae</taxon>
        <taxon>Onygenales</taxon>
        <taxon>Arthrodermataceae</taxon>
        <taxon>Trichophyton</taxon>
    </lineage>
</organism>
<name>A0A9P5CZW8_9EURO</name>
<evidence type="ECO:0000313" key="7">
    <source>
        <dbReference type="EMBL" id="KAF3897443.1"/>
    </source>
</evidence>
<dbReference type="InterPro" id="IPR000269">
    <property type="entry name" value="Cu_amine_oxidase"/>
</dbReference>
<comment type="similarity">
    <text evidence="4">Belongs to the copper/topaquinone oxidase family.</text>
</comment>
<evidence type="ECO:0000259" key="5">
    <source>
        <dbReference type="Pfam" id="PF02727"/>
    </source>
</evidence>
<feature type="domain" description="Copper amine oxidase N2-terminal" evidence="5">
    <location>
        <begin position="2"/>
        <end position="86"/>
    </location>
</feature>